<dbReference type="InterPro" id="IPR016032">
    <property type="entry name" value="Sig_transdc_resp-reg_C-effctor"/>
</dbReference>
<dbReference type="InterPro" id="IPR058245">
    <property type="entry name" value="NreC/VraR/RcsB-like_REC"/>
</dbReference>
<dbReference type="SUPFAM" id="SSF52172">
    <property type="entry name" value="CheY-like"/>
    <property type="match status" value="1"/>
</dbReference>
<accession>A0A3N4P8T5</accession>
<dbReference type="GO" id="GO:0006355">
    <property type="term" value="P:regulation of DNA-templated transcription"/>
    <property type="evidence" value="ECO:0007669"/>
    <property type="project" value="InterPro"/>
</dbReference>
<keyword evidence="2" id="KW-0902">Two-component regulatory system</keyword>
<dbReference type="EMBL" id="RMVG01000001">
    <property type="protein sequence ID" value="RPE04585.1"/>
    <property type="molecule type" value="Genomic_DNA"/>
</dbReference>
<dbReference type="PANTHER" id="PTHR43214">
    <property type="entry name" value="TWO-COMPONENT RESPONSE REGULATOR"/>
    <property type="match status" value="1"/>
</dbReference>
<dbReference type="PROSITE" id="PS50043">
    <property type="entry name" value="HTH_LUXR_2"/>
    <property type="match status" value="1"/>
</dbReference>
<evidence type="ECO:0000256" key="4">
    <source>
        <dbReference type="ARBA" id="ARBA00023125"/>
    </source>
</evidence>
<organism evidence="9 10">
    <name type="scientific">Candidatus Pantoea deserta</name>
    <dbReference type="NCBI Taxonomy" id="1869313"/>
    <lineage>
        <taxon>Bacteria</taxon>
        <taxon>Pseudomonadati</taxon>
        <taxon>Pseudomonadota</taxon>
        <taxon>Gammaproteobacteria</taxon>
        <taxon>Enterobacterales</taxon>
        <taxon>Erwiniaceae</taxon>
        <taxon>Pantoea</taxon>
    </lineage>
</organism>
<dbReference type="SMART" id="SM00421">
    <property type="entry name" value="HTH_LUXR"/>
    <property type="match status" value="1"/>
</dbReference>
<dbReference type="CDD" id="cd06170">
    <property type="entry name" value="LuxR_C_like"/>
    <property type="match status" value="1"/>
</dbReference>
<dbReference type="InterPro" id="IPR036388">
    <property type="entry name" value="WH-like_DNA-bd_sf"/>
</dbReference>
<evidence type="ECO:0000256" key="3">
    <source>
        <dbReference type="ARBA" id="ARBA00023015"/>
    </source>
</evidence>
<dbReference type="AlphaFoldDB" id="A0A3N4P8T5"/>
<keyword evidence="1 6" id="KW-0597">Phosphoprotein</keyword>
<dbReference type="SUPFAM" id="SSF46894">
    <property type="entry name" value="C-terminal effector domain of the bipartite response regulators"/>
    <property type="match status" value="1"/>
</dbReference>
<dbReference type="OrthoDB" id="9796655at2"/>
<dbReference type="Proteomes" id="UP000281332">
    <property type="component" value="Unassembled WGS sequence"/>
</dbReference>
<feature type="domain" description="HTH luxR-type" evidence="7">
    <location>
        <begin position="139"/>
        <end position="204"/>
    </location>
</feature>
<reference evidence="9 10" key="1">
    <citation type="submission" date="2018-11" db="EMBL/GenBank/DDBJ databases">
        <title>Whole genome sequencing of Pantoea sp. RIT388.</title>
        <authorList>
            <person name="Gan H.M."/>
            <person name="Hudson A.O."/>
        </authorList>
    </citation>
    <scope>NUCLEOTIDE SEQUENCE [LARGE SCALE GENOMIC DNA]</scope>
    <source>
        <strain evidence="9 10">RIT388</strain>
    </source>
</reference>
<dbReference type="Gene3D" id="1.10.10.10">
    <property type="entry name" value="Winged helix-like DNA-binding domain superfamily/Winged helix DNA-binding domain"/>
    <property type="match status" value="1"/>
</dbReference>
<comment type="caution">
    <text evidence="9">The sequence shown here is derived from an EMBL/GenBank/DDBJ whole genome shotgun (WGS) entry which is preliminary data.</text>
</comment>
<evidence type="ECO:0000256" key="5">
    <source>
        <dbReference type="ARBA" id="ARBA00023163"/>
    </source>
</evidence>
<keyword evidence="3" id="KW-0805">Transcription regulation</keyword>
<dbReference type="InterPro" id="IPR001789">
    <property type="entry name" value="Sig_transdc_resp-reg_receiver"/>
</dbReference>
<dbReference type="PRINTS" id="PR00038">
    <property type="entry name" value="HTHLUXR"/>
</dbReference>
<dbReference type="Pfam" id="PF00196">
    <property type="entry name" value="GerE"/>
    <property type="match status" value="1"/>
</dbReference>
<proteinExistence type="predicted"/>
<keyword evidence="4 9" id="KW-0238">DNA-binding</keyword>
<evidence type="ECO:0000256" key="6">
    <source>
        <dbReference type="PROSITE-ProRule" id="PRU00169"/>
    </source>
</evidence>
<dbReference type="PROSITE" id="PS50110">
    <property type="entry name" value="RESPONSE_REGULATORY"/>
    <property type="match status" value="1"/>
</dbReference>
<dbReference type="Pfam" id="PF00072">
    <property type="entry name" value="Response_reg"/>
    <property type="match status" value="1"/>
</dbReference>
<gene>
    <name evidence="9" type="ORF">BBB56_01755</name>
</gene>
<evidence type="ECO:0000259" key="7">
    <source>
        <dbReference type="PROSITE" id="PS50043"/>
    </source>
</evidence>
<dbReference type="SMART" id="SM00448">
    <property type="entry name" value="REC"/>
    <property type="match status" value="1"/>
</dbReference>
<dbReference type="GO" id="GO:0000160">
    <property type="term" value="P:phosphorelay signal transduction system"/>
    <property type="evidence" value="ECO:0007669"/>
    <property type="project" value="InterPro"/>
</dbReference>
<evidence type="ECO:0000256" key="1">
    <source>
        <dbReference type="ARBA" id="ARBA00022553"/>
    </source>
</evidence>
<name>A0A3N4P8T5_9GAMM</name>
<dbReference type="InterPro" id="IPR000792">
    <property type="entry name" value="Tscrpt_reg_LuxR_C"/>
</dbReference>
<dbReference type="GO" id="GO:0003677">
    <property type="term" value="F:DNA binding"/>
    <property type="evidence" value="ECO:0007669"/>
    <property type="project" value="UniProtKB-KW"/>
</dbReference>
<feature type="domain" description="Response regulatory" evidence="8">
    <location>
        <begin position="3"/>
        <end position="117"/>
    </location>
</feature>
<dbReference type="CDD" id="cd17535">
    <property type="entry name" value="REC_NarL-like"/>
    <property type="match status" value="1"/>
</dbReference>
<dbReference type="RefSeq" id="WP_123798211.1">
    <property type="nucleotide sequence ID" value="NZ_RMVG01000001.1"/>
</dbReference>
<sequence length="207" mass="22994">MPKILVVDDHPAICFAAKAVLEKEDDFEVMTSHGGQLLQQIRQHAPQLLILDIALNNEDGLLLLPRIRQHHPECKILIHSGLAIHLYAERALRAGADGFVSKQTSLSELLPACYLILNGYVVFPAQGFTLPPADKPCDRQTLLARLSDRELVVLRLLQEGKTNKAIAEQLALSHKTVSTYKTRILEKSAAPSLEQLLLWLQESAQAE</sequence>
<evidence type="ECO:0000313" key="9">
    <source>
        <dbReference type="EMBL" id="RPE04585.1"/>
    </source>
</evidence>
<keyword evidence="5" id="KW-0804">Transcription</keyword>
<dbReference type="InterPro" id="IPR011006">
    <property type="entry name" value="CheY-like_superfamily"/>
</dbReference>
<feature type="modified residue" description="4-aspartylphosphate" evidence="6">
    <location>
        <position position="52"/>
    </location>
</feature>
<dbReference type="PANTHER" id="PTHR43214:SF41">
    <property type="entry name" value="NITRATE_NITRITE RESPONSE REGULATOR PROTEIN NARP"/>
    <property type="match status" value="1"/>
</dbReference>
<evidence type="ECO:0000313" key="10">
    <source>
        <dbReference type="Proteomes" id="UP000281332"/>
    </source>
</evidence>
<protein>
    <submittedName>
        <fullName evidence="9">DNA-binding response regulator</fullName>
    </submittedName>
</protein>
<dbReference type="PROSITE" id="PS00622">
    <property type="entry name" value="HTH_LUXR_1"/>
    <property type="match status" value="1"/>
</dbReference>
<dbReference type="Gene3D" id="3.40.50.2300">
    <property type="match status" value="1"/>
</dbReference>
<evidence type="ECO:0000259" key="8">
    <source>
        <dbReference type="PROSITE" id="PS50110"/>
    </source>
</evidence>
<keyword evidence="10" id="KW-1185">Reference proteome</keyword>
<dbReference type="InterPro" id="IPR039420">
    <property type="entry name" value="WalR-like"/>
</dbReference>
<evidence type="ECO:0000256" key="2">
    <source>
        <dbReference type="ARBA" id="ARBA00023012"/>
    </source>
</evidence>